<organism evidence="1">
    <name type="scientific">Brassica cretica</name>
    <name type="common">Mustard</name>
    <dbReference type="NCBI Taxonomy" id="69181"/>
    <lineage>
        <taxon>Eukaryota</taxon>
        <taxon>Viridiplantae</taxon>
        <taxon>Streptophyta</taxon>
        <taxon>Embryophyta</taxon>
        <taxon>Tracheophyta</taxon>
        <taxon>Spermatophyta</taxon>
        <taxon>Magnoliopsida</taxon>
        <taxon>eudicotyledons</taxon>
        <taxon>Gunneridae</taxon>
        <taxon>Pentapetalae</taxon>
        <taxon>rosids</taxon>
        <taxon>malvids</taxon>
        <taxon>Brassicales</taxon>
        <taxon>Brassicaceae</taxon>
        <taxon>Brassiceae</taxon>
        <taxon>Brassica</taxon>
    </lineage>
</organism>
<name>A0A8S9INX0_BRACR</name>
<sequence length="49" mass="5470">MDAFRTADSILHLIDSVIRKRIASYRLENPALSSSLMQRWLATPATPGV</sequence>
<reference evidence="1" key="1">
    <citation type="submission" date="2019-12" db="EMBL/GenBank/DDBJ databases">
        <title>Genome sequencing and annotation of Brassica cretica.</title>
        <authorList>
            <person name="Studholme D.J."/>
            <person name="Sarris P.F."/>
        </authorList>
    </citation>
    <scope>NUCLEOTIDE SEQUENCE</scope>
    <source>
        <strain evidence="1">PFS-102/07</strain>
        <tissue evidence="1">Leaf</tissue>
    </source>
</reference>
<protein>
    <submittedName>
        <fullName evidence="1">Uncharacterized protein</fullName>
    </submittedName>
</protein>
<accession>A0A8S9INX0</accession>
<proteinExistence type="predicted"/>
<comment type="caution">
    <text evidence="1">The sequence shown here is derived from an EMBL/GenBank/DDBJ whole genome shotgun (WGS) entry which is preliminary data.</text>
</comment>
<evidence type="ECO:0000313" key="1">
    <source>
        <dbReference type="EMBL" id="KAF2571561.1"/>
    </source>
</evidence>
<dbReference type="EMBL" id="QGKY02001015">
    <property type="protein sequence ID" value="KAF2571561.1"/>
    <property type="molecule type" value="Genomic_DNA"/>
</dbReference>
<gene>
    <name evidence="1" type="ORF">F2Q70_00002036</name>
</gene>
<dbReference type="AlphaFoldDB" id="A0A8S9INX0"/>